<comment type="caution">
    <text evidence="1">The sequence shown here is derived from an EMBL/GenBank/DDBJ whole genome shotgun (WGS) entry which is preliminary data.</text>
</comment>
<protein>
    <submittedName>
        <fullName evidence="1">Uncharacterized protein</fullName>
    </submittedName>
</protein>
<sequence>NGKKVGREC</sequence>
<gene>
    <name evidence="1" type="ORF">HKBW3S06_01237</name>
</gene>
<evidence type="ECO:0000313" key="1">
    <source>
        <dbReference type="EMBL" id="GFP22012.1"/>
    </source>
</evidence>
<dbReference type="EMBL" id="BLRV01000173">
    <property type="protein sequence ID" value="GFP22012.1"/>
    <property type="molecule type" value="Genomic_DNA"/>
</dbReference>
<name>A0A6V8NNU4_9ACTN</name>
<reference evidence="1" key="1">
    <citation type="journal article" date="2020" name="Front. Microbiol.">
        <title>Single-cell genomics of novel Actinobacteria with the Wood-Ljungdahl pathway discovered in a serpentinizing system.</title>
        <authorList>
            <person name="Merino N."/>
            <person name="Kawai M."/>
            <person name="Boyd E.S."/>
            <person name="Colman D.R."/>
            <person name="McGlynn S.E."/>
            <person name="Nealson K.H."/>
            <person name="Kurokawa K."/>
            <person name="Hongoh Y."/>
        </authorList>
    </citation>
    <scope>NUCLEOTIDE SEQUENCE [LARGE SCALE GENOMIC DNA]</scope>
    <source>
        <strain evidence="1">S06</strain>
    </source>
</reference>
<feature type="non-terminal residue" evidence="1">
    <location>
        <position position="1"/>
    </location>
</feature>
<dbReference type="Proteomes" id="UP000580051">
    <property type="component" value="Unassembled WGS sequence"/>
</dbReference>
<organism evidence="1">
    <name type="scientific">Candidatus Hakubella thermalkaliphila</name>
    <dbReference type="NCBI Taxonomy" id="2754717"/>
    <lineage>
        <taxon>Bacteria</taxon>
        <taxon>Bacillati</taxon>
        <taxon>Actinomycetota</taxon>
        <taxon>Actinomycetota incertae sedis</taxon>
        <taxon>Candidatus Hakubellales</taxon>
        <taxon>Candidatus Hakubellaceae</taxon>
        <taxon>Candidatus Hakubella</taxon>
    </lineage>
</organism>
<accession>A0A6V8NNU4</accession>
<proteinExistence type="predicted"/>